<evidence type="ECO:0000256" key="7">
    <source>
        <dbReference type="ARBA" id="ARBA00022842"/>
    </source>
</evidence>
<protein>
    <recommendedName>
        <fullName evidence="2 11">Alkaline phosphatase</fullName>
        <ecNumber evidence="2 11">3.1.3.1</ecNumber>
    </recommendedName>
</protein>
<dbReference type="EC" id="3.1.3.1" evidence="2 11"/>
<dbReference type="SUPFAM" id="SSF53649">
    <property type="entry name" value="Alkaline phosphatase-like"/>
    <property type="match status" value="1"/>
</dbReference>
<dbReference type="PROSITE" id="PS00123">
    <property type="entry name" value="ALKALINE_PHOSPHATASE"/>
    <property type="match status" value="1"/>
</dbReference>
<keyword evidence="12" id="KW-0732">Signal</keyword>
<feature type="binding site" evidence="9">
    <location>
        <position position="57"/>
    </location>
    <ligand>
        <name>Zn(2+)</name>
        <dbReference type="ChEBI" id="CHEBI:29105"/>
        <label>2</label>
    </ligand>
</feature>
<keyword evidence="3" id="KW-0597">Phosphoprotein</keyword>
<dbReference type="PANTHER" id="PTHR11596">
    <property type="entry name" value="ALKALINE PHOSPHATASE"/>
    <property type="match status" value="1"/>
</dbReference>
<name>A0A9R0D242_SPOFR</name>
<feature type="binding site" evidence="9">
    <location>
        <position position="489"/>
    </location>
    <ligand>
        <name>Zn(2+)</name>
        <dbReference type="ChEBI" id="CHEBI:29105"/>
        <label>2</label>
    </ligand>
</feature>
<keyword evidence="4 9" id="KW-0479">Metal-binding</keyword>
<evidence type="ECO:0000256" key="6">
    <source>
        <dbReference type="ARBA" id="ARBA00022833"/>
    </source>
</evidence>
<dbReference type="PRINTS" id="PR00113">
    <property type="entry name" value="ALKPHPHTASE"/>
</dbReference>
<feature type="binding site" evidence="9">
    <location>
        <position position="333"/>
    </location>
    <ligand>
        <name>Zn(2+)</name>
        <dbReference type="ChEBI" id="CHEBI:29105"/>
        <label>2</label>
    </ligand>
</feature>
<feature type="binding site" evidence="9">
    <location>
        <position position="337"/>
    </location>
    <ligand>
        <name>Zn(2+)</name>
        <dbReference type="ChEBI" id="CHEBI:29105"/>
        <label>2</label>
    </ligand>
</feature>
<evidence type="ECO:0000256" key="4">
    <source>
        <dbReference type="ARBA" id="ARBA00022723"/>
    </source>
</evidence>
<feature type="binding site" evidence="9">
    <location>
        <position position="164"/>
    </location>
    <ligand>
        <name>Mg(2+)</name>
        <dbReference type="ChEBI" id="CHEBI:18420"/>
    </ligand>
</feature>
<feature type="binding site" evidence="9">
    <location>
        <position position="328"/>
    </location>
    <ligand>
        <name>Mg(2+)</name>
        <dbReference type="ChEBI" id="CHEBI:18420"/>
    </ligand>
</feature>
<feature type="chain" id="PRO_5040316931" description="Alkaline phosphatase" evidence="12">
    <location>
        <begin position="19"/>
        <end position="552"/>
    </location>
</feature>
<evidence type="ECO:0000313" key="14">
    <source>
        <dbReference type="RefSeq" id="XP_035437420.2"/>
    </source>
</evidence>
<evidence type="ECO:0000256" key="10">
    <source>
        <dbReference type="RuleBase" id="RU003946"/>
    </source>
</evidence>
<dbReference type="InterPro" id="IPR018299">
    <property type="entry name" value="Alkaline_phosphatase_AS"/>
</dbReference>
<comment type="cofactor">
    <cofactor evidence="9">
        <name>Zn(2+)</name>
        <dbReference type="ChEBI" id="CHEBI:29105"/>
    </cofactor>
    <text evidence="9">Binds 2 Zn(2+) ions.</text>
</comment>
<dbReference type="AlphaFoldDB" id="A0A9R0D242"/>
<evidence type="ECO:0000313" key="13">
    <source>
        <dbReference type="Proteomes" id="UP000829999"/>
    </source>
</evidence>
<keyword evidence="5 11" id="KW-0378">Hydrolase</keyword>
<evidence type="ECO:0000256" key="3">
    <source>
        <dbReference type="ARBA" id="ARBA00022553"/>
    </source>
</evidence>
<organism evidence="13 14">
    <name type="scientific">Spodoptera frugiperda</name>
    <name type="common">Fall armyworm</name>
    <dbReference type="NCBI Taxonomy" id="7108"/>
    <lineage>
        <taxon>Eukaryota</taxon>
        <taxon>Metazoa</taxon>
        <taxon>Ecdysozoa</taxon>
        <taxon>Arthropoda</taxon>
        <taxon>Hexapoda</taxon>
        <taxon>Insecta</taxon>
        <taxon>Pterygota</taxon>
        <taxon>Neoptera</taxon>
        <taxon>Endopterygota</taxon>
        <taxon>Lepidoptera</taxon>
        <taxon>Glossata</taxon>
        <taxon>Ditrysia</taxon>
        <taxon>Noctuoidea</taxon>
        <taxon>Noctuidae</taxon>
        <taxon>Amphipyrinae</taxon>
        <taxon>Spodoptera</taxon>
    </lineage>
</organism>
<feature type="signal peptide" evidence="12">
    <location>
        <begin position="1"/>
        <end position="18"/>
    </location>
</feature>
<dbReference type="InterPro" id="IPR017850">
    <property type="entry name" value="Alkaline_phosphatase_core_sf"/>
</dbReference>
<gene>
    <name evidence="14" type="primary">LOC118267498</name>
</gene>
<feature type="active site" description="Phosphoserine intermediate" evidence="8">
    <location>
        <position position="101"/>
    </location>
</feature>
<evidence type="ECO:0000256" key="2">
    <source>
        <dbReference type="ARBA" id="ARBA00012647"/>
    </source>
</evidence>
<dbReference type="GO" id="GO:0004035">
    <property type="term" value="F:alkaline phosphatase activity"/>
    <property type="evidence" value="ECO:0007669"/>
    <property type="project" value="UniProtKB-EC"/>
</dbReference>
<evidence type="ECO:0000256" key="1">
    <source>
        <dbReference type="ARBA" id="ARBA00005984"/>
    </source>
</evidence>
<comment type="catalytic activity">
    <reaction evidence="11">
        <text>a phosphate monoester + H2O = an alcohol + phosphate</text>
        <dbReference type="Rhea" id="RHEA:15017"/>
        <dbReference type="ChEBI" id="CHEBI:15377"/>
        <dbReference type="ChEBI" id="CHEBI:30879"/>
        <dbReference type="ChEBI" id="CHEBI:43474"/>
        <dbReference type="ChEBI" id="CHEBI:67140"/>
        <dbReference type="EC" id="3.1.3.1"/>
    </reaction>
</comment>
<dbReference type="Pfam" id="PF00245">
    <property type="entry name" value="Alk_phosphatase"/>
    <property type="match status" value="1"/>
</dbReference>
<dbReference type="PANTHER" id="PTHR11596:SF5">
    <property type="entry name" value="ALKALINE PHOSPHATASE"/>
    <property type="match status" value="1"/>
</dbReference>
<evidence type="ECO:0000256" key="5">
    <source>
        <dbReference type="ARBA" id="ARBA00022801"/>
    </source>
</evidence>
<feature type="binding site" evidence="9">
    <location>
        <position position="374"/>
    </location>
    <ligand>
        <name>Zn(2+)</name>
        <dbReference type="ChEBI" id="CHEBI:29105"/>
        <label>2</label>
    </ligand>
</feature>
<reference evidence="14" key="1">
    <citation type="submission" date="2025-08" db="UniProtKB">
        <authorList>
            <consortium name="RefSeq"/>
        </authorList>
    </citation>
    <scope>IDENTIFICATION</scope>
    <source>
        <tissue evidence="14">Whole larval tissue</tissue>
    </source>
</reference>
<keyword evidence="7 9" id="KW-0460">Magnesium</keyword>
<comment type="similarity">
    <text evidence="1 10">Belongs to the alkaline phosphatase family.</text>
</comment>
<dbReference type="GO" id="GO:0046872">
    <property type="term" value="F:metal ion binding"/>
    <property type="evidence" value="ECO:0007669"/>
    <property type="project" value="UniProtKB-KW"/>
</dbReference>
<dbReference type="GeneID" id="118267498"/>
<dbReference type="CDD" id="cd16012">
    <property type="entry name" value="ALP"/>
    <property type="match status" value="1"/>
</dbReference>
<accession>A0A9R0D242</accession>
<feature type="binding site" evidence="9">
    <location>
        <position position="375"/>
    </location>
    <ligand>
        <name>Zn(2+)</name>
        <dbReference type="ChEBI" id="CHEBI:29105"/>
        <label>2</label>
    </ligand>
</feature>
<keyword evidence="6 9" id="KW-0862">Zinc</keyword>
<dbReference type="Gene3D" id="3.40.720.10">
    <property type="entry name" value="Alkaline Phosphatase, subunit A"/>
    <property type="match status" value="1"/>
</dbReference>
<evidence type="ECO:0000256" key="11">
    <source>
        <dbReference type="RuleBase" id="RU003947"/>
    </source>
</evidence>
<keyword evidence="13" id="KW-1185">Reference proteome</keyword>
<proteinExistence type="inferred from homology"/>
<dbReference type="SMART" id="SM00098">
    <property type="entry name" value="alkPPc"/>
    <property type="match status" value="1"/>
</dbReference>
<sequence length="552" mass="61097">MRARSVLAFCAFIVSVRSTLRTDRQFWLDLAHNELEEALKVKWNLNPAKNVILFIGDGMGPNTVTAARIYKGGESHRLVFEKFPHMGFLKTYSANKMVPDSACTATAMFSGVKVNQDTVGVDATVQHRDCEASLQTETRLQSLAALALDANKSAGFVTTMRVTHATPSPLYAHSASRSWECEASLPNHSPCKDIARQLVEDWPGRDLQVIMGGGRQQLVSNATGTDEDPISTSPWTCYRQDGRNLIEQYKTDKETRGLKHSVVMNNQELRELNVNETDYLLGIFSNEHLSYEHERNKGPEGMPSLAEMVRAAIKVLQKNENGYFLMVEGGNIDMAHHRGWAKVAVSETLAMEKAVQVAADMTDEEDTLLIVTSDHTHTLNINGYPNRGSSIFGDKRANESLDGKRSAPPMDTRNNTVVKGIAQPSSYDGVNYTTLSYATGGPGSFQFYVHKDPTLPTGSMVTRRDPSTEDTEQYNYTQIAGIQLVENYHGGGDVAIYARGPYSHLFHNVHEQHYVFHAISHAAKFGNESRSSAVQVSAFHLAIIAAISFFML</sequence>
<feature type="binding site" evidence="9">
    <location>
        <position position="166"/>
    </location>
    <ligand>
        <name>Mg(2+)</name>
        <dbReference type="ChEBI" id="CHEBI:18420"/>
    </ligand>
</feature>
<feature type="binding site" evidence="9">
    <location>
        <position position="57"/>
    </location>
    <ligand>
        <name>Mg(2+)</name>
        <dbReference type="ChEBI" id="CHEBI:18420"/>
    </ligand>
</feature>
<evidence type="ECO:0000256" key="12">
    <source>
        <dbReference type="SAM" id="SignalP"/>
    </source>
</evidence>
<dbReference type="InterPro" id="IPR001952">
    <property type="entry name" value="Alkaline_phosphatase"/>
</dbReference>
<dbReference type="Proteomes" id="UP000829999">
    <property type="component" value="Chromosome 6"/>
</dbReference>
<dbReference type="RefSeq" id="XP_035437420.2">
    <property type="nucleotide sequence ID" value="XM_035581527.2"/>
</dbReference>
<comment type="cofactor">
    <cofactor evidence="9">
        <name>Mg(2+)</name>
        <dbReference type="ChEBI" id="CHEBI:18420"/>
    </cofactor>
    <text evidence="9">Binds 1 Mg(2+) ion.</text>
</comment>
<evidence type="ECO:0000256" key="8">
    <source>
        <dbReference type="PIRSR" id="PIRSR601952-1"/>
    </source>
</evidence>
<dbReference type="OrthoDB" id="5818554at2759"/>
<evidence type="ECO:0000256" key="9">
    <source>
        <dbReference type="PIRSR" id="PIRSR601952-2"/>
    </source>
</evidence>